<evidence type="ECO:0000256" key="1">
    <source>
        <dbReference type="ARBA" id="ARBA00023015"/>
    </source>
</evidence>
<comment type="caution">
    <text evidence="5">The sequence shown here is derived from an EMBL/GenBank/DDBJ whole genome shotgun (WGS) entry which is preliminary data.</text>
</comment>
<proteinExistence type="predicted"/>
<dbReference type="PANTHER" id="PTHR33204:SF18">
    <property type="entry name" value="TRANSCRIPTIONAL REGULATORY PROTEIN"/>
    <property type="match status" value="1"/>
</dbReference>
<evidence type="ECO:0000313" key="5">
    <source>
        <dbReference type="EMBL" id="GAA2550625.1"/>
    </source>
</evidence>
<keyword evidence="6" id="KW-1185">Reference proteome</keyword>
<evidence type="ECO:0000256" key="2">
    <source>
        <dbReference type="ARBA" id="ARBA00023125"/>
    </source>
</evidence>
<evidence type="ECO:0000313" key="6">
    <source>
        <dbReference type="Proteomes" id="UP001501095"/>
    </source>
</evidence>
<keyword evidence="2" id="KW-0238">DNA-binding</keyword>
<evidence type="ECO:0000259" key="4">
    <source>
        <dbReference type="PROSITE" id="PS51118"/>
    </source>
</evidence>
<dbReference type="InterPro" id="IPR036390">
    <property type="entry name" value="WH_DNA-bd_sf"/>
</dbReference>
<sequence>MAHCPVARSLDVVGTRSTLIIVREAFFGTRRFGDFAERVGIGEAATAARLKDLVASGLMEKVPYQEPGQRKRYEYQLTDKGLGLFHAIMSLRDWGETWLSGSRVTPWRFAHRDCGAEVHTVARCTAGHDVHLDEFTAVRQTERPAAAPDTHN</sequence>
<dbReference type="SUPFAM" id="SSF46785">
    <property type="entry name" value="Winged helix' DNA-binding domain"/>
    <property type="match status" value="1"/>
</dbReference>
<evidence type="ECO:0000256" key="3">
    <source>
        <dbReference type="ARBA" id="ARBA00023163"/>
    </source>
</evidence>
<dbReference type="PROSITE" id="PS51118">
    <property type="entry name" value="HTH_HXLR"/>
    <property type="match status" value="1"/>
</dbReference>
<dbReference type="InterPro" id="IPR036388">
    <property type="entry name" value="WH-like_DNA-bd_sf"/>
</dbReference>
<protein>
    <submittedName>
        <fullName evidence="5">Helix-turn-helix domain-containing protein</fullName>
    </submittedName>
</protein>
<dbReference type="PANTHER" id="PTHR33204">
    <property type="entry name" value="TRANSCRIPTIONAL REGULATOR, MARR FAMILY"/>
    <property type="match status" value="1"/>
</dbReference>
<dbReference type="Pfam" id="PF01638">
    <property type="entry name" value="HxlR"/>
    <property type="match status" value="1"/>
</dbReference>
<reference evidence="6" key="1">
    <citation type="journal article" date="2019" name="Int. J. Syst. Evol. Microbiol.">
        <title>The Global Catalogue of Microorganisms (GCM) 10K type strain sequencing project: providing services to taxonomists for standard genome sequencing and annotation.</title>
        <authorList>
            <consortium name="The Broad Institute Genomics Platform"/>
            <consortium name="The Broad Institute Genome Sequencing Center for Infectious Disease"/>
            <person name="Wu L."/>
            <person name="Ma J."/>
        </authorList>
    </citation>
    <scope>NUCLEOTIDE SEQUENCE [LARGE SCALE GENOMIC DNA]</scope>
    <source>
        <strain evidence="6">JCM 6924</strain>
    </source>
</reference>
<feature type="domain" description="HTH hxlR-type" evidence="4">
    <location>
        <begin position="4"/>
        <end position="103"/>
    </location>
</feature>
<name>A0ABN3P0K2_9ACTN</name>
<dbReference type="Gene3D" id="1.10.10.10">
    <property type="entry name" value="Winged helix-like DNA-binding domain superfamily/Winged helix DNA-binding domain"/>
    <property type="match status" value="1"/>
</dbReference>
<gene>
    <name evidence="5" type="ORF">GCM10010423_58660</name>
</gene>
<accession>A0ABN3P0K2</accession>
<dbReference type="EMBL" id="BAAATM010000018">
    <property type="protein sequence ID" value="GAA2550625.1"/>
    <property type="molecule type" value="Genomic_DNA"/>
</dbReference>
<organism evidence="5 6">
    <name type="scientific">Streptomyces levis</name>
    <dbReference type="NCBI Taxonomy" id="285566"/>
    <lineage>
        <taxon>Bacteria</taxon>
        <taxon>Bacillati</taxon>
        <taxon>Actinomycetota</taxon>
        <taxon>Actinomycetes</taxon>
        <taxon>Kitasatosporales</taxon>
        <taxon>Streptomycetaceae</taxon>
        <taxon>Streptomyces</taxon>
    </lineage>
</organism>
<keyword evidence="3" id="KW-0804">Transcription</keyword>
<dbReference type="Proteomes" id="UP001501095">
    <property type="component" value="Unassembled WGS sequence"/>
</dbReference>
<dbReference type="InterPro" id="IPR002577">
    <property type="entry name" value="HTH_HxlR"/>
</dbReference>
<keyword evidence="1" id="KW-0805">Transcription regulation</keyword>